<dbReference type="GO" id="GO:0001736">
    <property type="term" value="P:establishment of planar polarity"/>
    <property type="evidence" value="ECO:0007669"/>
    <property type="project" value="UniProtKB-ARBA"/>
</dbReference>
<dbReference type="GO" id="GO:0007156">
    <property type="term" value="P:homophilic cell adhesion via plasma membrane adhesion molecules"/>
    <property type="evidence" value="ECO:0007669"/>
    <property type="project" value="InterPro"/>
</dbReference>
<dbReference type="GO" id="GO:0008013">
    <property type="term" value="F:beta-catenin binding"/>
    <property type="evidence" value="ECO:0007669"/>
    <property type="project" value="TreeGrafter"/>
</dbReference>
<dbReference type="PANTHER" id="PTHR24027:SF438">
    <property type="entry name" value="CADHERIN 23"/>
    <property type="match status" value="1"/>
</dbReference>
<dbReference type="InterPro" id="IPR002126">
    <property type="entry name" value="Cadherin-like_dom"/>
</dbReference>
<dbReference type="GO" id="GO:0005509">
    <property type="term" value="F:calcium ion binding"/>
    <property type="evidence" value="ECO:0007669"/>
    <property type="project" value="UniProtKB-UniRule"/>
</dbReference>
<keyword evidence="10" id="KW-0325">Glycoprotein</keyword>
<feature type="domain" description="Cadherin" evidence="13">
    <location>
        <begin position="47"/>
        <end position="120"/>
    </location>
</feature>
<dbReference type="GO" id="GO:0048589">
    <property type="term" value="P:developmental growth"/>
    <property type="evidence" value="ECO:0007669"/>
    <property type="project" value="UniProtKB-ARBA"/>
</dbReference>
<keyword evidence="3 12" id="KW-0812">Transmembrane</keyword>
<keyword evidence="5 11" id="KW-0106">Calcium</keyword>
<organism evidence="14 15">
    <name type="scientific">Mesorhabditis spiculigera</name>
    <dbReference type="NCBI Taxonomy" id="96644"/>
    <lineage>
        <taxon>Eukaryota</taxon>
        <taxon>Metazoa</taxon>
        <taxon>Ecdysozoa</taxon>
        <taxon>Nematoda</taxon>
        <taxon>Chromadorea</taxon>
        <taxon>Rhabditida</taxon>
        <taxon>Rhabditina</taxon>
        <taxon>Rhabditomorpha</taxon>
        <taxon>Rhabditoidea</taxon>
        <taxon>Rhabditidae</taxon>
        <taxon>Mesorhabditinae</taxon>
        <taxon>Mesorhabditis</taxon>
    </lineage>
</organism>
<evidence type="ECO:0000256" key="12">
    <source>
        <dbReference type="SAM" id="Phobius"/>
    </source>
</evidence>
<dbReference type="InterPro" id="IPR020894">
    <property type="entry name" value="Cadherin_CS"/>
</dbReference>
<feature type="domain" description="Cadherin" evidence="13">
    <location>
        <begin position="1754"/>
        <end position="1854"/>
    </location>
</feature>
<feature type="domain" description="Cadherin" evidence="13">
    <location>
        <begin position="2261"/>
        <end position="2369"/>
    </location>
</feature>
<dbReference type="CDD" id="cd11304">
    <property type="entry name" value="Cadherin_repeat"/>
    <property type="match status" value="15"/>
</dbReference>
<evidence type="ECO:0000256" key="4">
    <source>
        <dbReference type="ARBA" id="ARBA00022737"/>
    </source>
</evidence>
<evidence type="ECO:0000259" key="13">
    <source>
        <dbReference type="PROSITE" id="PS50268"/>
    </source>
</evidence>
<feature type="domain" description="Cadherin" evidence="13">
    <location>
        <begin position="137"/>
        <end position="228"/>
    </location>
</feature>
<feature type="domain" description="Cadherin" evidence="13">
    <location>
        <begin position="2086"/>
        <end position="2158"/>
    </location>
</feature>
<feature type="transmembrane region" description="Helical" evidence="12">
    <location>
        <begin position="3018"/>
        <end position="3042"/>
    </location>
</feature>
<dbReference type="GO" id="GO:0007411">
    <property type="term" value="P:axon guidance"/>
    <property type="evidence" value="ECO:0007669"/>
    <property type="project" value="UniProtKB-ARBA"/>
</dbReference>
<dbReference type="GO" id="GO:0007163">
    <property type="term" value="P:establishment or maintenance of cell polarity"/>
    <property type="evidence" value="ECO:0007669"/>
    <property type="project" value="UniProtKB-ARBA"/>
</dbReference>
<dbReference type="InterPro" id="IPR039808">
    <property type="entry name" value="Cadherin"/>
</dbReference>
<evidence type="ECO:0000256" key="10">
    <source>
        <dbReference type="ARBA" id="ARBA00023180"/>
    </source>
</evidence>
<feature type="domain" description="Cadherin" evidence="13">
    <location>
        <begin position="719"/>
        <end position="820"/>
    </location>
</feature>
<protein>
    <recommendedName>
        <fullName evidence="13">Cadherin domain-containing protein</fullName>
    </recommendedName>
</protein>
<evidence type="ECO:0000256" key="9">
    <source>
        <dbReference type="ARBA" id="ARBA00023157"/>
    </source>
</evidence>
<evidence type="ECO:0000256" key="8">
    <source>
        <dbReference type="ARBA" id="ARBA00023136"/>
    </source>
</evidence>
<dbReference type="GO" id="GO:0045296">
    <property type="term" value="F:cadherin binding"/>
    <property type="evidence" value="ECO:0007669"/>
    <property type="project" value="TreeGrafter"/>
</dbReference>
<comment type="subcellular location">
    <subcellularLocation>
        <location evidence="1">Membrane</location>
        <topology evidence="1">Single-pass membrane protein</topology>
    </subcellularLocation>
</comment>
<comment type="caution">
    <text evidence="14">The sequence shown here is derived from an EMBL/GenBank/DDBJ whole genome shotgun (WGS) entry which is preliminary data.</text>
</comment>
<dbReference type="FunFam" id="2.60.40.60:FF:000020">
    <property type="entry name" value="Dachsous cadherin-related 1b"/>
    <property type="match status" value="1"/>
</dbReference>
<dbReference type="SUPFAM" id="SSF49313">
    <property type="entry name" value="Cadherin-like"/>
    <property type="match status" value="19"/>
</dbReference>
<evidence type="ECO:0000256" key="7">
    <source>
        <dbReference type="ARBA" id="ARBA00022989"/>
    </source>
</evidence>
<dbReference type="Pfam" id="PF00028">
    <property type="entry name" value="Cadherin"/>
    <property type="match status" value="6"/>
</dbReference>
<dbReference type="Gene3D" id="2.60.40.60">
    <property type="entry name" value="Cadherins"/>
    <property type="match status" value="18"/>
</dbReference>
<evidence type="ECO:0000256" key="6">
    <source>
        <dbReference type="ARBA" id="ARBA00022889"/>
    </source>
</evidence>
<keyword evidence="7 12" id="KW-1133">Transmembrane helix</keyword>
<evidence type="ECO:0000256" key="1">
    <source>
        <dbReference type="ARBA" id="ARBA00004167"/>
    </source>
</evidence>
<evidence type="ECO:0000313" key="15">
    <source>
        <dbReference type="Proteomes" id="UP001177023"/>
    </source>
</evidence>
<dbReference type="PROSITE" id="PS50268">
    <property type="entry name" value="CADHERIN_2"/>
    <property type="match status" value="15"/>
</dbReference>
<evidence type="ECO:0000313" key="14">
    <source>
        <dbReference type="EMBL" id="CAJ0578948.1"/>
    </source>
</evidence>
<reference evidence="14" key="1">
    <citation type="submission" date="2023-06" db="EMBL/GenBank/DDBJ databases">
        <authorList>
            <person name="Delattre M."/>
        </authorList>
    </citation>
    <scope>NUCLEOTIDE SEQUENCE</scope>
    <source>
        <strain evidence="14">AF72</strain>
    </source>
</reference>
<keyword evidence="15" id="KW-1185">Reference proteome</keyword>
<dbReference type="GO" id="GO:0016342">
    <property type="term" value="C:catenin complex"/>
    <property type="evidence" value="ECO:0007669"/>
    <property type="project" value="TreeGrafter"/>
</dbReference>
<feature type="domain" description="Cadherin" evidence="13">
    <location>
        <begin position="1387"/>
        <end position="1450"/>
    </location>
</feature>
<feature type="domain" description="Cadherin" evidence="13">
    <location>
        <begin position="1455"/>
        <end position="1552"/>
    </location>
</feature>
<keyword evidence="4" id="KW-0677">Repeat</keyword>
<feature type="domain" description="Cadherin" evidence="13">
    <location>
        <begin position="337"/>
        <end position="432"/>
    </location>
</feature>
<dbReference type="FunFam" id="2.60.40.60:FF:000039">
    <property type="entry name" value="FAT atypical cadherin 3"/>
    <property type="match status" value="1"/>
</dbReference>
<dbReference type="SMART" id="SM00112">
    <property type="entry name" value="CA"/>
    <property type="match status" value="15"/>
</dbReference>
<evidence type="ECO:0000256" key="11">
    <source>
        <dbReference type="PROSITE-ProRule" id="PRU00043"/>
    </source>
</evidence>
<feature type="domain" description="Cadherin" evidence="13">
    <location>
        <begin position="433"/>
        <end position="535"/>
    </location>
</feature>
<evidence type="ECO:0000256" key="2">
    <source>
        <dbReference type="ARBA" id="ARBA00022536"/>
    </source>
</evidence>
<dbReference type="FunFam" id="2.60.40.60:FF:000015">
    <property type="entry name" value="FAT atypical cadherin 1"/>
    <property type="match status" value="1"/>
</dbReference>
<keyword evidence="2" id="KW-0245">EGF-like domain</keyword>
<keyword evidence="6" id="KW-0130">Cell adhesion</keyword>
<dbReference type="GO" id="GO:0016477">
    <property type="term" value="P:cell migration"/>
    <property type="evidence" value="ECO:0007669"/>
    <property type="project" value="TreeGrafter"/>
</dbReference>
<gene>
    <name evidence="14" type="ORF">MSPICULIGERA_LOCUS17186</name>
</gene>
<dbReference type="PRINTS" id="PR00205">
    <property type="entry name" value="CADHERIN"/>
</dbReference>
<dbReference type="Proteomes" id="UP001177023">
    <property type="component" value="Unassembled WGS sequence"/>
</dbReference>
<dbReference type="PROSITE" id="PS00232">
    <property type="entry name" value="CADHERIN_1"/>
    <property type="match status" value="6"/>
</dbReference>
<dbReference type="EMBL" id="CATQJA010002655">
    <property type="protein sequence ID" value="CAJ0578948.1"/>
    <property type="molecule type" value="Genomic_DNA"/>
</dbReference>
<sequence length="3111" mass="348008">MMLMTIYLNLCLVTRILQYLNRQLLGQEYHYYQQMMLIREIMVGKIVEYTLTGDEGYFKLIYDPDVDSLPFLEIQNALDYEKLHQLHIELTAFDGGSPRQSGSTSISVNILDANDNAPQFEKDEYVAHWSGNVRDPIAHIMASDVDSGVNGLVSLGMDRQMDSFDIDGQGRLTAKDTWHTCCYPQSSCSECTLIIRASDHGTPPLSSTTSVIIKIKQESDKSHLDIKFKTQNSRDFALLKNDIPIGSIFAIVSVQKDGTPGFDGTLKIISGNEAGYFSLSGNPKLSMLRLEKRPTTLAPEYFELVFEAVAKMEKDQGIRKSLKIYLERLGKAGFSKIPSSLSATLKEDIPIGSYVSQIHAPKYSTFRLIQGTVKFEIDPINGIIVTKEKLDVHEATKYTLEVETMPPPPSIKPENTEISIQIIDVNNHTPKIISQNSSIFVSEDRPIGRVVYTVKAADQDYGQNAVLDYTLKKGSDFFQIDKKTGDVILRKGLDYENSKWHFLVVEVCDSGKPVLCDHQHLVVHVQDQNDNAPNFLWKNQYAIVRRTESPGFKISTLTAEDLDSGIYRRIQYFLSKPSNRSVEVGAVDGGGRYAPINATLHLEFLSGNETAPVFPEKDWIFEVDEDCLEHEIELEEIGTKNAVRYEVISGPVQVTEAGKLIVSKNGLNSKAGSSGFPFTVSACNAENICVSKNGLIIATSAENQKDELKIVLKIEDSLENEPIPAKLAYTVAEDAELGTRLGKISNRSDIIFGLHSGSRNANLPIGIFPNGEIYISRELDHEIMDLIYLTVIASHSSKSNRWKTDIEIKIQDVNDNAPECALIDAQIPSLKIYRKSDLGSKICTLQGQDKDSGINGILAYRMLSKIDWLVVDLHGNIYYSTLAPDTVMNSTVEYSITDQPQLSGSKSAFPLTTKCQFNVELVEDAEVARAPEKDTFLEPPKLIDMLKPGSPPVFQNLPKELRIRKNMLIGEIVDQLRVHSGSPVRFKSRTPELYIDSKGRIILNELPRKFRSQEAILEVELLDKIQQGEEVVKVSTKVVLPIRIDTTDGTTKLELLTKELSITENCGLDSDLPQVELSTAADLSLISKFPENCPVEITEGKLQLYANLDREEISSCQLFIRAEGSESVLYDVVKITVSDVNDNAPICDGISHFVIDQTPSIVPLNCHDPDIGENGTLQYSIEKVDGLRVQQDGHLIIDTLKPGIHEVAVTVTDMALNSPKSTLMKLTLIRASEIAEVKNLPQLMANSSTKIGTILGKIHLEENTLPAFTKIPEGGPYLEISKNGDIMVSKALATVSSPLQHILTIYNSTYLQYIQMDLQVTPDTARIENPDVFFEMKRDSPKVAITGNYNEEGHPTDNRDHIYFFVRENSASGTPVGQMVAENVNFFSLLNHENLFEIDENGVVRTKKGIDREAEAFIVLSIKESLSSGYSSQKNITVIIEDENDSIPSCKKAKFSVPEDFKQESIIGTLEFRDADSETFFNPKIISGNDEGIFTIKNNGDLMLQGGLDHEKKKSHRLVIALDDDILPYTVHTVECDVEIEVLDINDSPPKFLEQTVFLVDQNRKAGEIFGVVKATDEDSAQNSLLRYRILPDSLPIAYFSIDPLFGSIKVGRHPLKALNSGKIDFIVEAIDSGSPSLSTQQAITVQIIPSCSEKPTLIEPITDFSVEKDAKIGTIITQIPINDQSNCFIFSTTDKTFSIDPRSGIVTLNRQLEYTDAQNFSLPIRLSPLGGGAPGELNLNIHVIPSKQELVMASSPLEIEVYENSEEGVIIGQLGSSVVNNSELTYSITNGEHERFAVGPNTGSLKLLKALDAEKEKLHELSLVISESRWPRHSETNTVLIKVLDTNDNSPMFSEPLQQVAIYENTTIGTMVAKMTANDRDSNENGIITYEIFDCGDTCPFKIDMKTGEIRLVKALDRDDGDEFWNLTIQAKDLGRIYTRTTTVRLEISILDVNDEIPVIANKRLDYLIPNNLKTGDPVVHVSVFDKDLNDIFRYKISGADMEYFLIDKNGIIYARKDLPSQPEFSFVSTVADKIGHSASSSFTLYTAHAENFPRFKALRQAPLALKENYIGEATRFQAVPSTMNDNLQYTVDSTKFQNSFTIDPSGIVRIRKNLDFEESRNTSLIITACTEKTPPFCSLQLLGVEVVDVNDNSPKFDKDLYSVEILENMGVTPILALKAEDRDSGENGKIRYELENNYDGLFVIDRETGVLSNTLELDREVQENYEIKVLAIDFGTPQLNGSTIVKLKVLDEDDNPPKFTRLFHTSISEDSPIGTKGNIGRVRALDDDTGKNAEIYYSIPEAPCFHIDPISGQISYNCQNHQMGALNLTICASDSGIPRKTACTEIPIIFENSEAKADAQTSEQPAQEEAVEKRLLKTEEIAVEATSQTLITCLKTQNVTLNCEGIVRAGNCLYYSELQTTPSTECLLIIDENWRSMIRIKNLKKSTRKSSKRSQKIAVSSQTAVGTGLPIKLEKPTCSSSPAMLSFNKSTVSLAKTIKPGSIDILCMNSMTEDIQRIQVELSLTPDAPPPVFEKELYEFELNEDEKAPFVLANWSLTLPRNWMGSVREEEYRESICIDRTGVLSICGKIAAGLHKFHIDIRAQEFVASSTEIHLKVTESDAGSNLVGWIRENEPSQTILKINPTNYPMTIRMTNSEQYELFEVDSTGSLRTKRAFDFEAKNAYFVPIVIHSGNRTRNEMVRIYIEDEVETLKIDGKNMDLNITIIRRRHLHSRSIQIHNVKPYNNDLNRHFVCQQSNMIDTNCTIRVQKATTKMALMAEDSLTMKSYKYEATITTKKQPYQKPTDSILISAYGNGNGIANMMQKLMEKYVDLSFNWIGIHLKNRDEFEVALEVRDRNLNLLSFSDSLALFQNFFDKNKETLQIHVISLKLGQCSEISCDNQGACVANFVDTKRDLTLRDGHEIFVLPEGKLGYGCQCQAGWRGRKCSLKASISQIKEQQNEADLKTECEDCDISEKNTNDLTELAPIVDKFPIEDPLYKNNIKRPVISEKINWEYMRIGAVGSLLLIFLFVISMGYWAARRRIAKQNWREMTSPGWQLSERWHKEKGIVNHGLVMSRGATPDRLTYARTMPIDEPLYEAPPAFTSTYH</sequence>
<feature type="domain" description="Cadherin" evidence="13">
    <location>
        <begin position="1560"/>
        <end position="1658"/>
    </location>
</feature>
<dbReference type="InterPro" id="IPR015919">
    <property type="entry name" value="Cadherin-like_sf"/>
</dbReference>
<feature type="domain" description="Cadherin" evidence="13">
    <location>
        <begin position="1970"/>
        <end position="2057"/>
    </location>
</feature>
<name>A0AA36D381_9BILA</name>
<evidence type="ECO:0000256" key="5">
    <source>
        <dbReference type="ARBA" id="ARBA00022837"/>
    </source>
</evidence>
<accession>A0AA36D381</accession>
<feature type="non-terminal residue" evidence="14">
    <location>
        <position position="1"/>
    </location>
</feature>
<keyword evidence="9" id="KW-1015">Disulfide bond</keyword>
<feature type="domain" description="Cadherin" evidence="13">
    <location>
        <begin position="1855"/>
        <end position="1961"/>
    </location>
</feature>
<evidence type="ECO:0000256" key="3">
    <source>
        <dbReference type="ARBA" id="ARBA00022692"/>
    </source>
</evidence>
<keyword evidence="8 12" id="KW-0472">Membrane</keyword>
<dbReference type="PANTHER" id="PTHR24027">
    <property type="entry name" value="CADHERIN-23"/>
    <property type="match status" value="1"/>
</dbReference>
<feature type="domain" description="Cadherin" evidence="13">
    <location>
        <begin position="1069"/>
        <end position="1147"/>
    </location>
</feature>
<dbReference type="GO" id="GO:0048513">
    <property type="term" value="P:animal organ development"/>
    <property type="evidence" value="ECO:0007669"/>
    <property type="project" value="UniProtKB-ARBA"/>
</dbReference>
<feature type="domain" description="Cadherin" evidence="13">
    <location>
        <begin position="2159"/>
        <end position="2261"/>
    </location>
</feature>
<proteinExistence type="predicted"/>